<comment type="caution">
    <text evidence="6">The sequence shown here is derived from an EMBL/GenBank/DDBJ whole genome shotgun (WGS) entry which is preliminary data.</text>
</comment>
<dbReference type="PANTHER" id="PTHR24567:SF26">
    <property type="entry name" value="REGULATORY PROTEIN YEIL"/>
    <property type="match status" value="1"/>
</dbReference>
<accession>E0NI85</accession>
<dbReference type="SUPFAM" id="SSF46785">
    <property type="entry name" value="Winged helix' DNA-binding domain"/>
    <property type="match status" value="1"/>
</dbReference>
<dbReference type="EMBL" id="AEEG01000009">
    <property type="protein sequence ID" value="EFL94848.1"/>
    <property type="molecule type" value="Genomic_DNA"/>
</dbReference>
<keyword evidence="7" id="KW-1185">Reference proteome</keyword>
<dbReference type="InterPro" id="IPR050397">
    <property type="entry name" value="Env_Response_Regulators"/>
</dbReference>
<dbReference type="CDD" id="cd00038">
    <property type="entry name" value="CAP_ED"/>
    <property type="match status" value="1"/>
</dbReference>
<dbReference type="Gene3D" id="2.60.120.10">
    <property type="entry name" value="Jelly Rolls"/>
    <property type="match status" value="1"/>
</dbReference>
<keyword evidence="2" id="KW-0238">DNA-binding</keyword>
<dbReference type="InterPro" id="IPR018490">
    <property type="entry name" value="cNMP-bd_dom_sf"/>
</dbReference>
<dbReference type="PROSITE" id="PS51063">
    <property type="entry name" value="HTH_CRP_2"/>
    <property type="match status" value="1"/>
</dbReference>
<dbReference type="AlphaFoldDB" id="E0NI85"/>
<dbReference type="Pfam" id="PF13545">
    <property type="entry name" value="HTH_Crp_2"/>
    <property type="match status" value="1"/>
</dbReference>
<evidence type="ECO:0000313" key="7">
    <source>
        <dbReference type="Proteomes" id="UP000004470"/>
    </source>
</evidence>
<dbReference type="GO" id="GO:0003700">
    <property type="term" value="F:DNA-binding transcription factor activity"/>
    <property type="evidence" value="ECO:0007669"/>
    <property type="project" value="TreeGrafter"/>
</dbReference>
<keyword evidence="3" id="KW-0804">Transcription</keyword>
<gene>
    <name evidence="6" type="ORF">HMPREF0623_1716</name>
</gene>
<dbReference type="Gene3D" id="1.10.10.10">
    <property type="entry name" value="Winged helix-like DNA-binding domain superfamily/Winged helix DNA-binding domain"/>
    <property type="match status" value="1"/>
</dbReference>
<feature type="domain" description="Cyclic nucleotide-binding" evidence="4">
    <location>
        <begin position="23"/>
        <end position="143"/>
    </location>
</feature>
<dbReference type="InterPro" id="IPR036388">
    <property type="entry name" value="WH-like_DNA-bd_sf"/>
</dbReference>
<organism evidence="6 7">
    <name type="scientific">Pediococcus acidilactici DSM 20284</name>
    <dbReference type="NCBI Taxonomy" id="862514"/>
    <lineage>
        <taxon>Bacteria</taxon>
        <taxon>Bacillati</taxon>
        <taxon>Bacillota</taxon>
        <taxon>Bacilli</taxon>
        <taxon>Lactobacillales</taxon>
        <taxon>Lactobacillaceae</taxon>
        <taxon>Pediococcus</taxon>
        <taxon>Pediococcus acidilactici group</taxon>
    </lineage>
</organism>
<dbReference type="InterPro" id="IPR012318">
    <property type="entry name" value="HTH_CRP"/>
</dbReference>
<evidence type="ECO:0000256" key="2">
    <source>
        <dbReference type="ARBA" id="ARBA00023125"/>
    </source>
</evidence>
<keyword evidence="1" id="KW-0805">Transcription regulation</keyword>
<dbReference type="SMART" id="SM00100">
    <property type="entry name" value="cNMP"/>
    <property type="match status" value="1"/>
</dbReference>
<dbReference type="SUPFAM" id="SSF51206">
    <property type="entry name" value="cAMP-binding domain-like"/>
    <property type="match status" value="1"/>
</dbReference>
<dbReference type="InterPro" id="IPR036390">
    <property type="entry name" value="WH_DNA-bd_sf"/>
</dbReference>
<proteinExistence type="predicted"/>
<evidence type="ECO:0000259" key="5">
    <source>
        <dbReference type="PROSITE" id="PS51063"/>
    </source>
</evidence>
<dbReference type="HOGENOM" id="CLU_075053_4_0_9"/>
<protein>
    <submittedName>
        <fullName evidence="6">Cyclic nucleotide-binding domain protein</fullName>
    </submittedName>
</protein>
<dbReference type="SMART" id="SM00419">
    <property type="entry name" value="HTH_CRP"/>
    <property type="match status" value="1"/>
</dbReference>
<feature type="domain" description="HTH crp-type" evidence="5">
    <location>
        <begin position="157"/>
        <end position="226"/>
    </location>
</feature>
<evidence type="ECO:0000313" key="6">
    <source>
        <dbReference type="EMBL" id="EFL94848.1"/>
    </source>
</evidence>
<dbReference type="PROSITE" id="PS50042">
    <property type="entry name" value="CNMP_BINDING_3"/>
    <property type="match status" value="1"/>
</dbReference>
<evidence type="ECO:0000256" key="3">
    <source>
        <dbReference type="ARBA" id="ARBA00023163"/>
    </source>
</evidence>
<dbReference type="Proteomes" id="UP000004470">
    <property type="component" value="Unassembled WGS sequence"/>
</dbReference>
<dbReference type="Pfam" id="PF00027">
    <property type="entry name" value="cNMP_binding"/>
    <property type="match status" value="1"/>
</dbReference>
<reference evidence="6" key="1">
    <citation type="submission" date="2010-07" db="EMBL/GenBank/DDBJ databases">
        <authorList>
            <person name="Muzny D."/>
            <person name="Qin X."/>
            <person name="Deng J."/>
            <person name="Jiang H."/>
            <person name="Liu Y."/>
            <person name="Qu J."/>
            <person name="Song X.-Z."/>
            <person name="Zhang L."/>
            <person name="Thornton R."/>
            <person name="Coyle M."/>
            <person name="Francisco L."/>
            <person name="Jackson L."/>
            <person name="Javaid M."/>
            <person name="Korchina V."/>
            <person name="Kovar C."/>
            <person name="Mata R."/>
            <person name="Mathew T."/>
            <person name="Ngo R."/>
            <person name="Nguyen L."/>
            <person name="Nguyen N."/>
            <person name="Okwuonu G."/>
            <person name="Ongeri F."/>
            <person name="Pham C."/>
            <person name="Simmons D."/>
            <person name="Wilczek-Boney K."/>
            <person name="Hale W."/>
            <person name="Jakkamsetti A."/>
            <person name="Pham P."/>
            <person name="Ruth R."/>
            <person name="San Lucas F."/>
            <person name="Warren J."/>
            <person name="Zhang J."/>
            <person name="Zhao Z."/>
            <person name="Zhou C."/>
            <person name="Zhu D."/>
            <person name="Lee S."/>
            <person name="Bess C."/>
            <person name="Blankenburg K."/>
            <person name="Forbes L."/>
            <person name="Fu Q."/>
            <person name="Gubbala S."/>
            <person name="Hirani K."/>
            <person name="Jayaseelan J.C."/>
            <person name="Lara F."/>
            <person name="Munidasa M."/>
            <person name="Palculict T."/>
            <person name="Patil S."/>
            <person name="Pu L.-L."/>
            <person name="Saada N."/>
            <person name="Tang L."/>
            <person name="Weissenberger G."/>
            <person name="Zhu Y."/>
            <person name="Hemphill L."/>
            <person name="Shang Y."/>
            <person name="Youmans B."/>
            <person name="Ayvaz T."/>
            <person name="Ross M."/>
            <person name="Santibanez J."/>
            <person name="Aqrawi P."/>
            <person name="Gross S."/>
            <person name="Joshi V."/>
            <person name="Fowler G."/>
            <person name="Nazareth L."/>
            <person name="Reid J."/>
            <person name="Worley K."/>
            <person name="Petrosino J."/>
            <person name="Highlander S."/>
            <person name="Gibbs R."/>
        </authorList>
    </citation>
    <scope>NUCLEOTIDE SEQUENCE [LARGE SCALE GENOMIC DNA]</scope>
    <source>
        <strain evidence="6">DSM 20284</strain>
    </source>
</reference>
<evidence type="ECO:0000256" key="1">
    <source>
        <dbReference type="ARBA" id="ARBA00023015"/>
    </source>
</evidence>
<dbReference type="GO" id="GO:0003677">
    <property type="term" value="F:DNA binding"/>
    <property type="evidence" value="ECO:0007669"/>
    <property type="project" value="UniProtKB-KW"/>
</dbReference>
<dbReference type="InterPro" id="IPR000595">
    <property type="entry name" value="cNMP-bd_dom"/>
</dbReference>
<dbReference type="eggNOG" id="COG0664">
    <property type="taxonomic scope" value="Bacteria"/>
</dbReference>
<dbReference type="GO" id="GO:0005829">
    <property type="term" value="C:cytosol"/>
    <property type="evidence" value="ECO:0007669"/>
    <property type="project" value="TreeGrafter"/>
</dbReference>
<dbReference type="PRINTS" id="PR00034">
    <property type="entry name" value="HTHCRP"/>
</dbReference>
<evidence type="ECO:0000259" key="4">
    <source>
        <dbReference type="PROSITE" id="PS50042"/>
    </source>
</evidence>
<dbReference type="InterPro" id="IPR014710">
    <property type="entry name" value="RmlC-like_jellyroll"/>
</dbReference>
<dbReference type="PANTHER" id="PTHR24567">
    <property type="entry name" value="CRP FAMILY TRANSCRIPTIONAL REGULATORY PROTEIN"/>
    <property type="match status" value="1"/>
</dbReference>
<name>E0NI85_PEDAC</name>
<sequence length="232" mass="25623">MKQRRNIMATLVNAHHCVPLVPIFKNLTPAQSQQIEAIVRHRHVPAQQILYQAGDAVDALTIVAKGQVKVVRLAENGKEHLLYLLQSGDINGEAALFNQLEHHSTATTLTPTTVCTIARADFQQLLTRNPQIAVNVMNTLGNRILSLEAQATKTNTESVAERLADYLVETSASLQANPFTLPLKNKDLATLLGTTPETISRYLKRWESHHLVKKLPGHQLQILDAAGLTLIE</sequence>